<accession>A0A2G5B8C7</accession>
<dbReference type="Proteomes" id="UP000242474">
    <property type="component" value="Unassembled WGS sequence"/>
</dbReference>
<reference evidence="1 2" key="1">
    <citation type="journal article" date="2015" name="Genome Biol. Evol.">
        <title>Phylogenomic analyses indicate that early fungi evolved digesting cell walls of algal ancestors of land plants.</title>
        <authorList>
            <person name="Chang Y."/>
            <person name="Wang S."/>
            <person name="Sekimoto S."/>
            <person name="Aerts A.L."/>
            <person name="Choi C."/>
            <person name="Clum A."/>
            <person name="LaButti K.M."/>
            <person name="Lindquist E.A."/>
            <person name="Yee Ngan C."/>
            <person name="Ohm R.A."/>
            <person name="Salamov A.A."/>
            <person name="Grigoriev I.V."/>
            <person name="Spatafora J.W."/>
            <person name="Berbee M.L."/>
        </authorList>
    </citation>
    <scope>NUCLEOTIDE SEQUENCE [LARGE SCALE GENOMIC DNA]</scope>
    <source>
        <strain evidence="1 2">NRRL 1564</strain>
    </source>
</reference>
<dbReference type="Gene3D" id="1.25.10.10">
    <property type="entry name" value="Leucine-rich Repeat Variant"/>
    <property type="match status" value="1"/>
</dbReference>
<dbReference type="InterPro" id="IPR016024">
    <property type="entry name" value="ARM-type_fold"/>
</dbReference>
<gene>
    <name evidence="1" type="ORF">COEREDRAFT_9656</name>
</gene>
<dbReference type="EMBL" id="KZ303509">
    <property type="protein sequence ID" value="PIA15278.1"/>
    <property type="molecule type" value="Genomic_DNA"/>
</dbReference>
<dbReference type="SUPFAM" id="SSF48371">
    <property type="entry name" value="ARM repeat"/>
    <property type="match status" value="1"/>
</dbReference>
<evidence type="ECO:0000313" key="1">
    <source>
        <dbReference type="EMBL" id="PIA15278.1"/>
    </source>
</evidence>
<protein>
    <submittedName>
        <fullName evidence="1">Uncharacterized protein</fullName>
    </submittedName>
</protein>
<proteinExistence type="predicted"/>
<evidence type="ECO:0000313" key="2">
    <source>
        <dbReference type="Proteomes" id="UP000242474"/>
    </source>
</evidence>
<organism evidence="1 2">
    <name type="scientific">Coemansia reversa (strain ATCC 12441 / NRRL 1564)</name>
    <dbReference type="NCBI Taxonomy" id="763665"/>
    <lineage>
        <taxon>Eukaryota</taxon>
        <taxon>Fungi</taxon>
        <taxon>Fungi incertae sedis</taxon>
        <taxon>Zoopagomycota</taxon>
        <taxon>Kickxellomycotina</taxon>
        <taxon>Kickxellomycetes</taxon>
        <taxon>Kickxellales</taxon>
        <taxon>Kickxellaceae</taxon>
        <taxon>Coemansia</taxon>
    </lineage>
</organism>
<name>A0A2G5B8C7_COERN</name>
<dbReference type="InterPro" id="IPR011989">
    <property type="entry name" value="ARM-like"/>
</dbReference>
<sequence length="344" mass="38131">MSYSPIDDSVSTVSSSKILLLDSLRVHHTQALVNVVSSTLYPDLLDTRQLMKALFELRRHLESPLGYIQSHPATETNAAEVIEHILLYWVCAHAAQVDAQNYNIKGVVETPDKRFDKYAHIPAEVISEAIQCISYLTTMSVGVAIVAKTSIPVSIVLLLNFTENYGTYTNAFRALTKLCTKHSVKRAQADGRWESETGLYAILEAFTRAQTAFRLRNRFDLVANAAYSVASEMANSAGLSISSSSSSDNGPAKYIGGSAAERVVVSALLFVNALVDAHKDVEDRLRIRNEILDTPLYQTMKLLEETEFDSSRAFTETRRFRRAYTDDIKACDPHVQLLTASQSA</sequence>
<dbReference type="AlphaFoldDB" id="A0A2G5B8C7"/>
<dbReference type="OrthoDB" id="5567496at2759"/>
<keyword evidence="2" id="KW-1185">Reference proteome</keyword>